<proteinExistence type="predicted"/>
<dbReference type="OrthoDB" id="9807829at2"/>
<dbReference type="GO" id="GO:0000455">
    <property type="term" value="P:enzyme-directed rRNA pseudouridine synthesis"/>
    <property type="evidence" value="ECO:0007669"/>
    <property type="project" value="TreeGrafter"/>
</dbReference>
<dbReference type="EMBL" id="SHKN01000001">
    <property type="protein sequence ID" value="RZT95826.1"/>
    <property type="molecule type" value="Genomic_DNA"/>
</dbReference>
<evidence type="ECO:0000259" key="2">
    <source>
        <dbReference type="Pfam" id="PF00849"/>
    </source>
</evidence>
<dbReference type="GO" id="GO:0009982">
    <property type="term" value="F:pseudouridine synthase activity"/>
    <property type="evidence" value="ECO:0007669"/>
    <property type="project" value="InterPro"/>
</dbReference>
<keyword evidence="4" id="KW-1185">Reference proteome</keyword>
<evidence type="ECO:0000256" key="1">
    <source>
        <dbReference type="PROSITE-ProRule" id="PRU00182"/>
    </source>
</evidence>
<protein>
    <submittedName>
        <fullName evidence="3">23S rRNA pseudouridine1911/1915/1917 synthase</fullName>
    </submittedName>
</protein>
<name>A0A4Q7VI68_9BACT</name>
<dbReference type="InterPro" id="IPR006145">
    <property type="entry name" value="PsdUridine_synth_RsuA/RluA"/>
</dbReference>
<feature type="domain" description="Pseudouridine synthase RsuA/RluA-like" evidence="2">
    <location>
        <begin position="95"/>
        <end position="234"/>
    </location>
</feature>
<dbReference type="InterPro" id="IPR006224">
    <property type="entry name" value="PsdUridine_synth_RluA-like_CS"/>
</dbReference>
<dbReference type="CDD" id="cd02869">
    <property type="entry name" value="PseudoU_synth_RluA_like"/>
    <property type="match status" value="1"/>
</dbReference>
<dbReference type="GO" id="GO:0140098">
    <property type="term" value="F:catalytic activity, acting on RNA"/>
    <property type="evidence" value="ECO:0007669"/>
    <property type="project" value="UniProtKB-ARBA"/>
</dbReference>
<dbReference type="Proteomes" id="UP000293562">
    <property type="component" value="Unassembled WGS sequence"/>
</dbReference>
<keyword evidence="1" id="KW-0694">RNA-binding</keyword>
<dbReference type="PROSITE" id="PS01129">
    <property type="entry name" value="PSI_RLU"/>
    <property type="match status" value="1"/>
</dbReference>
<dbReference type="PANTHER" id="PTHR21600:SF86">
    <property type="entry name" value="PSEUDOURIDINE SYNTHASE RSUA_RLUA-LIKE DOMAIN-CONTAINING PROTEIN"/>
    <property type="match status" value="1"/>
</dbReference>
<dbReference type="Pfam" id="PF00849">
    <property type="entry name" value="PseudoU_synth_2"/>
    <property type="match status" value="1"/>
</dbReference>
<dbReference type="PROSITE" id="PS50889">
    <property type="entry name" value="S4"/>
    <property type="match status" value="1"/>
</dbReference>
<dbReference type="InterPro" id="IPR020103">
    <property type="entry name" value="PsdUridine_synth_cat_dom_sf"/>
</dbReference>
<accession>A0A4Q7VI68</accession>
<dbReference type="RefSeq" id="WP_130305754.1">
    <property type="nucleotide sequence ID" value="NZ_SHKN01000001.1"/>
</dbReference>
<organism evidence="3 4">
    <name type="scientific">Ancylomarina subtilis</name>
    <dbReference type="NCBI Taxonomy" id="1639035"/>
    <lineage>
        <taxon>Bacteria</taxon>
        <taxon>Pseudomonadati</taxon>
        <taxon>Bacteroidota</taxon>
        <taxon>Bacteroidia</taxon>
        <taxon>Marinilabiliales</taxon>
        <taxon>Marinifilaceae</taxon>
        <taxon>Ancylomarina</taxon>
    </lineage>
</organism>
<dbReference type="AlphaFoldDB" id="A0A4Q7VI68"/>
<dbReference type="Gene3D" id="3.30.2350.10">
    <property type="entry name" value="Pseudouridine synthase"/>
    <property type="match status" value="1"/>
</dbReference>
<evidence type="ECO:0000313" key="4">
    <source>
        <dbReference type="Proteomes" id="UP000293562"/>
    </source>
</evidence>
<dbReference type="InterPro" id="IPR050188">
    <property type="entry name" value="RluA_PseudoU_synthase"/>
</dbReference>
<sequence length="290" mass="32527">MKKNTTKPSESHLVPKQITPTRLQEYGVGIFNAALTKSALKKALKKKQIRVNGHIASTATFIKGGETINIFIPEEVAPKKKLIFPLDVLFEDDYLAVIHKPAGILVSGNHFKTIANALVQNIKPSPLSDATRPQPVHRLDYATTGILLVGKTNSSIRTLNKMFENKELNKNYYAITIGEMESKGEIISEIDGKKSQSNYTVCQSVTSERFGKLNLVQLEPQTGRRHQLRIHLSSIGNPILGDKTYGIENLILKGKGLYLHAYSLKFIHPFTNENLHLKDELPQRFKKIFD</sequence>
<dbReference type="PANTHER" id="PTHR21600">
    <property type="entry name" value="MITOCHONDRIAL RNA PSEUDOURIDINE SYNTHASE"/>
    <property type="match status" value="1"/>
</dbReference>
<evidence type="ECO:0000313" key="3">
    <source>
        <dbReference type="EMBL" id="RZT95826.1"/>
    </source>
</evidence>
<comment type="caution">
    <text evidence="3">The sequence shown here is derived from an EMBL/GenBank/DDBJ whole genome shotgun (WGS) entry which is preliminary data.</text>
</comment>
<gene>
    <name evidence="3" type="ORF">EV201_0454</name>
</gene>
<dbReference type="SUPFAM" id="SSF55120">
    <property type="entry name" value="Pseudouridine synthase"/>
    <property type="match status" value="1"/>
</dbReference>
<dbReference type="GO" id="GO:0003723">
    <property type="term" value="F:RNA binding"/>
    <property type="evidence" value="ECO:0007669"/>
    <property type="project" value="UniProtKB-KW"/>
</dbReference>
<reference evidence="3 4" key="1">
    <citation type="submission" date="2019-02" db="EMBL/GenBank/DDBJ databases">
        <title>Genomic Encyclopedia of Type Strains, Phase IV (KMG-IV): sequencing the most valuable type-strain genomes for metagenomic binning, comparative biology and taxonomic classification.</title>
        <authorList>
            <person name="Goeker M."/>
        </authorList>
    </citation>
    <scope>NUCLEOTIDE SEQUENCE [LARGE SCALE GENOMIC DNA]</scope>
    <source>
        <strain evidence="3 4">DSM 28825</strain>
    </source>
</reference>